<dbReference type="Pfam" id="PF00027">
    <property type="entry name" value="cNMP_binding"/>
    <property type="match status" value="1"/>
</dbReference>
<dbReference type="InterPro" id="IPR000595">
    <property type="entry name" value="cNMP-bd_dom"/>
</dbReference>
<gene>
    <name evidence="3" type="ORF">PSON_ATCC_30995.1.T1390158</name>
</gene>
<feature type="region of interest" description="Disordered" evidence="1">
    <location>
        <begin position="20"/>
        <end position="42"/>
    </location>
</feature>
<protein>
    <recommendedName>
        <fullName evidence="2">Cyclic nucleotide-binding domain-containing protein</fullName>
    </recommendedName>
</protein>
<evidence type="ECO:0000259" key="2">
    <source>
        <dbReference type="PROSITE" id="PS50042"/>
    </source>
</evidence>
<dbReference type="AlphaFoldDB" id="A0A8S1R552"/>
<dbReference type="PANTHER" id="PTHR23011">
    <property type="entry name" value="CYCLIC NUCLEOTIDE-BINDING DOMAIN CONTAINING PROTEIN"/>
    <property type="match status" value="1"/>
</dbReference>
<dbReference type="PANTHER" id="PTHR23011:SF28">
    <property type="entry name" value="CYCLIC NUCLEOTIDE-BINDING DOMAIN CONTAINING PROTEIN"/>
    <property type="match status" value="1"/>
</dbReference>
<organism evidence="3 4">
    <name type="scientific">Paramecium sonneborni</name>
    <dbReference type="NCBI Taxonomy" id="65129"/>
    <lineage>
        <taxon>Eukaryota</taxon>
        <taxon>Sar</taxon>
        <taxon>Alveolata</taxon>
        <taxon>Ciliophora</taxon>
        <taxon>Intramacronucleata</taxon>
        <taxon>Oligohymenophorea</taxon>
        <taxon>Peniculida</taxon>
        <taxon>Parameciidae</taxon>
        <taxon>Paramecium</taxon>
    </lineage>
</organism>
<dbReference type="Proteomes" id="UP000692954">
    <property type="component" value="Unassembled WGS sequence"/>
</dbReference>
<dbReference type="OrthoDB" id="2021138at2759"/>
<dbReference type="PROSITE" id="PS50042">
    <property type="entry name" value="CNMP_BINDING_3"/>
    <property type="match status" value="2"/>
</dbReference>
<dbReference type="SMART" id="SM00100">
    <property type="entry name" value="cNMP"/>
    <property type="match status" value="2"/>
</dbReference>
<reference evidence="3" key="1">
    <citation type="submission" date="2021-01" db="EMBL/GenBank/DDBJ databases">
        <authorList>
            <consortium name="Genoscope - CEA"/>
            <person name="William W."/>
        </authorList>
    </citation>
    <scope>NUCLEOTIDE SEQUENCE</scope>
</reference>
<sequence>MTSYMQSTFSIQTKANFDFLQQPSDSDSDSESKQMLKGAQKQVQQRDIKKQKKLIDIDSIKNELGARPIIENVNPDNYYRRYSRKSIGALQNMIIPTSSILIEQLSQIKKIKEIRKEVPPELLGRIYSEFRFQSVPQLSPVYRQGDQNKRFYIILEGKVVVMKPKEKMVGSNKLDYNENSVTKPVKKTEQDPYGLNSVFPDYIILKVLFQGDSFGEAAIKLDTARSSTVYALEQTHLLYLSEMAYLELINPYMSAVLDNKINYFSKTSLFQSVEPSEFMGIILECKLITYHAGDILFKEEDKSTHIYFIIDGEIELSKKVGEKTIILSSYGQYQAFGEVEIMLKISRFTKAKVITPKLHVYRIRKRQFFDNLGNYQIFENMKKNSDVIFKHWQNRCEAAQMTIQQQDEIYKAAQDVQQNKPNFQAKHILNKKLVESQGQKLSQVKLLQNITDEDLRSIKIVNTQNQSVLQKVYSNTLQQYQARLLKKPQVVQQSQDENCIRNQFTIKTQADYLNENSTEFNSLTTRSSQPVIKTENVHQSYGQLPSIHITQNPPLQIVFDTLSTLPRVHKDNLVLSLMYQQAFKSENPEKKAKQIQKVIQASYRNVQKQFESKTHHQSEITNISNNQSIDKRRLKYKSSKTNDLNSTRSNYVSFVQQKQLCSFKYFLCFSKYIFNIQKMKKYTEKDFEEKVEKAVDKYLTKKAQQQQQKGYLNYNNECIIDKLIEKEKLMTSIANIFTEVAKITCNELVEPIKQQIELLESDLAKIKELVIKSFNQFTPVMKSVGVSEKVIESGKQIETEEIDRVRKKLQNHDNMITLLMDTQAQMKQTLQIFNTSDDIQSKLLSQFDDKIYQLKQELNDTRVNDTVRQVKEKCNACWVVLGDVNERVEKMQKYLDEQMEKKKSGGLLQKAASYIKAS</sequence>
<dbReference type="CDD" id="cd00038">
    <property type="entry name" value="CAP_ED"/>
    <property type="match status" value="2"/>
</dbReference>
<feature type="domain" description="Cyclic nucleotide-binding" evidence="2">
    <location>
        <begin position="114"/>
        <end position="251"/>
    </location>
</feature>
<accession>A0A8S1R552</accession>
<proteinExistence type="predicted"/>
<comment type="caution">
    <text evidence="3">The sequence shown here is derived from an EMBL/GenBank/DDBJ whole genome shotgun (WGS) entry which is preliminary data.</text>
</comment>
<evidence type="ECO:0000313" key="3">
    <source>
        <dbReference type="EMBL" id="CAD8122645.1"/>
    </source>
</evidence>
<evidence type="ECO:0000313" key="4">
    <source>
        <dbReference type="Proteomes" id="UP000692954"/>
    </source>
</evidence>
<evidence type="ECO:0000256" key="1">
    <source>
        <dbReference type="SAM" id="MobiDB-lite"/>
    </source>
</evidence>
<keyword evidence="4" id="KW-1185">Reference proteome</keyword>
<dbReference type="EMBL" id="CAJJDN010000139">
    <property type="protein sequence ID" value="CAD8122645.1"/>
    <property type="molecule type" value="Genomic_DNA"/>
</dbReference>
<name>A0A8S1R552_9CILI</name>
<feature type="domain" description="Cyclic nucleotide-binding" evidence="2">
    <location>
        <begin position="269"/>
        <end position="368"/>
    </location>
</feature>